<dbReference type="InterPro" id="IPR001030">
    <property type="entry name" value="Acoase/IPM_deHydtase_lsu_aba"/>
</dbReference>
<evidence type="ECO:0000313" key="10">
    <source>
        <dbReference type="Proteomes" id="UP001256673"/>
    </source>
</evidence>
<comment type="catalytic activity">
    <reaction evidence="6">
        <text>citrate = D-threo-isocitrate</text>
        <dbReference type="Rhea" id="RHEA:10336"/>
        <dbReference type="ChEBI" id="CHEBI:15562"/>
        <dbReference type="ChEBI" id="CHEBI:16947"/>
        <dbReference type="EC" id="4.2.1.3"/>
    </reaction>
</comment>
<feature type="domain" description="Aconitase A/isopropylmalate dehydratase small subunit swivel" evidence="8">
    <location>
        <begin position="736"/>
        <end position="872"/>
    </location>
</feature>
<dbReference type="Proteomes" id="UP001256673">
    <property type="component" value="Unassembled WGS sequence"/>
</dbReference>
<reference evidence="9 10" key="1">
    <citation type="submission" date="2023-09" db="EMBL/GenBank/DDBJ databases">
        <title>Microbacterium fusihabitans sp. nov., Microbacterium phycihabitans sp. nov., and Microbacterium cervinum sp. nov., isolated from dried seaweeds of beach.</title>
        <authorList>
            <person name="Lee S.D."/>
        </authorList>
    </citation>
    <scope>NUCLEOTIDE SEQUENCE [LARGE SCALE GENOMIC DNA]</scope>
    <source>
        <strain evidence="9 10">KSW2-21</strain>
    </source>
</reference>
<keyword evidence="4 6" id="KW-0408">Iron</keyword>
<dbReference type="EMBL" id="JAWDIU010000005">
    <property type="protein sequence ID" value="MDU0327942.1"/>
    <property type="molecule type" value="Genomic_DNA"/>
</dbReference>
<keyword evidence="3" id="KW-0479">Metal-binding</keyword>
<dbReference type="InterPro" id="IPR018136">
    <property type="entry name" value="Aconitase_4Fe-4S_BS"/>
</dbReference>
<comment type="similarity">
    <text evidence="2 6">Belongs to the aconitase/IPM isomerase family.</text>
</comment>
<dbReference type="InterPro" id="IPR006249">
    <property type="entry name" value="Aconitase/IRP2"/>
</dbReference>
<gene>
    <name evidence="9" type="primary">acnA</name>
    <name evidence="9" type="ORF">RWH43_14370</name>
</gene>
<evidence type="ECO:0000256" key="6">
    <source>
        <dbReference type="RuleBase" id="RU361275"/>
    </source>
</evidence>
<organism evidence="9 10">
    <name type="scientific">Microbacterium algihabitans</name>
    <dbReference type="NCBI Taxonomy" id="3075992"/>
    <lineage>
        <taxon>Bacteria</taxon>
        <taxon>Bacillati</taxon>
        <taxon>Actinomycetota</taxon>
        <taxon>Actinomycetes</taxon>
        <taxon>Micrococcales</taxon>
        <taxon>Microbacteriaceae</taxon>
        <taxon>Microbacterium</taxon>
    </lineage>
</organism>
<dbReference type="InterPro" id="IPR000573">
    <property type="entry name" value="AconitaseA/IPMdHydase_ssu_swvl"/>
</dbReference>
<proteinExistence type="inferred from homology"/>
<sequence>MSTVDSFGAKSTLTVGSTDYEIFRVDTVAGYEKLPFSLKVLLENLLRTEDGANVTKEQIQALGSWDPTAEPDTEIQFTPARVVMQDFTGVPCIVDLATMREAVTALGGDPNKINPLSPAEMVIDHSVIADLFGSENALERNVEIEYERNGERYQFLRWGQTAFDDFKVVPPGTGIVHQVNIEHLAKVVYDRASTSSVTGEEVLRAYPDTCVGTDSHTTMVNGLGVLGWGVGGIEAEAAMLGQPVSMLIPRVVGFKLSGEIPAGVTATDVVLTITDMLRKHGVVGKFVEFYGEGVASVPLANRATIGNMSPEFGSTAAMFPIDDVTIDYLRLTGRDEQTIALVEAYAKEQKLWHDPDRELAFSEFMELDLSTVVPSIAGPKRPQDRILLSEAKSQFEKDILNYADTSISDSIVDLEVDGTFPASDPGSVPGEEHEDVTDSDVLISSGHPVNASKPVKVTTPDGQSYLLDNGAVTLAAITSCTNTSNPSVMIAAGLLAKNAVDKGLKRKPWVKTTLGPGSKVVTDYYEKSGLDKALEGLDFYTVGYGCTICIGNSGPLIEEVSEAVNENDLAVTAVLSGNRNFEGRISPDVKMNYLASPPLVVAYALAGSMNFDFETDALGKDQNGDDVFLKDIWPAPDQVQTIIDASISREQFIQQYATVFEGDERWKNLPTPTGPIFEWDADSTYVRKAPYFEGMTMQPDPVRDITGARVMATLGDSVTTDHISPAGNIKAGTPAAQYLMEHGVAQKDFNSYGSRRGNHEVMIRGTFANIRLKNEMVAAVNDGQVIEGSWTRDFTQEGGPQTYIYDASQNYQAQETPLVIFGGKEYGSGSSRDWAAKGTKLLGVKAVITESFERIHRSNLIGMGVVPLQFPAGESWKSLGLDGTEIISIEGLEQLNEGVTPKTVKVTAEPSEFSPEGKQTITFDAVVRIDTPGEADYYRNGGILQYVLRSLV</sequence>
<dbReference type="PANTHER" id="PTHR11670">
    <property type="entry name" value="ACONITASE/IRON-RESPONSIVE ELEMENT FAMILY MEMBER"/>
    <property type="match status" value="1"/>
</dbReference>
<dbReference type="Gene3D" id="3.30.499.10">
    <property type="entry name" value="Aconitase, domain 3"/>
    <property type="match status" value="2"/>
</dbReference>
<evidence type="ECO:0000259" key="8">
    <source>
        <dbReference type="Pfam" id="PF00694"/>
    </source>
</evidence>
<comment type="caution">
    <text evidence="9">The sequence shown here is derived from an EMBL/GenBank/DDBJ whole genome shotgun (WGS) entry which is preliminary data.</text>
</comment>
<dbReference type="CDD" id="cd01580">
    <property type="entry name" value="AcnA_IRP_Swivel"/>
    <property type="match status" value="1"/>
</dbReference>
<evidence type="ECO:0000259" key="7">
    <source>
        <dbReference type="Pfam" id="PF00330"/>
    </source>
</evidence>
<dbReference type="Pfam" id="PF00694">
    <property type="entry name" value="Aconitase_C"/>
    <property type="match status" value="1"/>
</dbReference>
<evidence type="ECO:0000313" key="9">
    <source>
        <dbReference type="EMBL" id="MDU0327942.1"/>
    </source>
</evidence>
<dbReference type="NCBIfam" id="NF006757">
    <property type="entry name" value="PRK09277.1"/>
    <property type="match status" value="1"/>
</dbReference>
<dbReference type="GO" id="GO:0003994">
    <property type="term" value="F:aconitate hydratase activity"/>
    <property type="evidence" value="ECO:0007669"/>
    <property type="project" value="UniProtKB-EC"/>
</dbReference>
<dbReference type="NCBIfam" id="TIGR01341">
    <property type="entry name" value="aconitase_1"/>
    <property type="match status" value="1"/>
</dbReference>
<keyword evidence="5 6" id="KW-0411">Iron-sulfur</keyword>
<accession>A0ABU3RYK1</accession>
<keyword evidence="6 9" id="KW-0456">Lyase</keyword>
<dbReference type="EC" id="4.2.1.3" evidence="6"/>
<evidence type="ECO:0000256" key="5">
    <source>
        <dbReference type="ARBA" id="ARBA00023014"/>
    </source>
</evidence>
<protein>
    <recommendedName>
        <fullName evidence="6">Aconitate hydratase</fullName>
        <shortName evidence="6">Aconitase</shortName>
        <ecNumber evidence="6">4.2.1.3</ecNumber>
    </recommendedName>
</protein>
<dbReference type="SUPFAM" id="SSF52016">
    <property type="entry name" value="LeuD/IlvD-like"/>
    <property type="match status" value="1"/>
</dbReference>
<dbReference type="InterPro" id="IPR044137">
    <property type="entry name" value="AcnA_IRP_Swivel"/>
</dbReference>
<dbReference type="InterPro" id="IPR036008">
    <property type="entry name" value="Aconitase_4Fe-4S_dom"/>
</dbReference>
<evidence type="ECO:0000256" key="4">
    <source>
        <dbReference type="ARBA" id="ARBA00023004"/>
    </source>
</evidence>
<keyword evidence="6" id="KW-0004">4Fe-4S</keyword>
<dbReference type="InterPro" id="IPR015931">
    <property type="entry name" value="Acnase/IPM_dHydase_lsu_aba_1/3"/>
</dbReference>
<dbReference type="PRINTS" id="PR00415">
    <property type="entry name" value="ACONITASE"/>
</dbReference>
<dbReference type="Pfam" id="PF00330">
    <property type="entry name" value="Aconitase"/>
    <property type="match status" value="1"/>
</dbReference>
<dbReference type="InterPro" id="IPR015928">
    <property type="entry name" value="Aconitase/3IPM_dehydase_swvl"/>
</dbReference>
<dbReference type="PROSITE" id="PS00450">
    <property type="entry name" value="ACONITASE_1"/>
    <property type="match status" value="1"/>
</dbReference>
<feature type="domain" description="Aconitase/3-isopropylmalate dehydratase large subunit alpha/beta/alpha" evidence="7">
    <location>
        <begin position="71"/>
        <end position="607"/>
    </location>
</feature>
<dbReference type="Gene3D" id="3.20.19.10">
    <property type="entry name" value="Aconitase, domain 4"/>
    <property type="match status" value="1"/>
</dbReference>
<dbReference type="RefSeq" id="WP_316001796.1">
    <property type="nucleotide sequence ID" value="NZ_JAWDIU010000005.1"/>
</dbReference>
<dbReference type="NCBIfam" id="NF009520">
    <property type="entry name" value="PRK12881.1"/>
    <property type="match status" value="1"/>
</dbReference>
<comment type="function">
    <text evidence="6">Catalyzes the isomerization of citrate to isocitrate via cis-aconitate.</text>
</comment>
<comment type="cofactor">
    <cofactor evidence="1">
        <name>[4Fe-4S] cluster</name>
        <dbReference type="ChEBI" id="CHEBI:49883"/>
    </cofactor>
</comment>
<keyword evidence="10" id="KW-1185">Reference proteome</keyword>
<dbReference type="SUPFAM" id="SSF53732">
    <property type="entry name" value="Aconitase iron-sulfur domain"/>
    <property type="match status" value="1"/>
</dbReference>
<evidence type="ECO:0000256" key="2">
    <source>
        <dbReference type="ARBA" id="ARBA00007185"/>
    </source>
</evidence>
<evidence type="ECO:0000256" key="1">
    <source>
        <dbReference type="ARBA" id="ARBA00001966"/>
    </source>
</evidence>
<dbReference type="Gene3D" id="6.10.190.10">
    <property type="match status" value="1"/>
</dbReference>
<evidence type="ECO:0000256" key="3">
    <source>
        <dbReference type="ARBA" id="ARBA00022723"/>
    </source>
</evidence>
<name>A0ABU3RYK1_9MICO</name>